<evidence type="ECO:0000313" key="1">
    <source>
        <dbReference type="EMBL" id="MFC4674691.1"/>
    </source>
</evidence>
<dbReference type="Pfam" id="PF13496">
    <property type="entry name" value="DUF4120"/>
    <property type="match status" value="1"/>
</dbReference>
<accession>A0ABV9KYE2</accession>
<dbReference type="RefSeq" id="WP_379997233.1">
    <property type="nucleotide sequence ID" value="NZ_JBHSGN010000078.1"/>
</dbReference>
<evidence type="ECO:0000313" key="2">
    <source>
        <dbReference type="Proteomes" id="UP001596023"/>
    </source>
</evidence>
<name>A0ABV9KYE2_9BACT</name>
<organism evidence="1 2">
    <name type="scientific">Dysgonomonas termitidis</name>
    <dbReference type="NCBI Taxonomy" id="1516126"/>
    <lineage>
        <taxon>Bacteria</taxon>
        <taxon>Pseudomonadati</taxon>
        <taxon>Bacteroidota</taxon>
        <taxon>Bacteroidia</taxon>
        <taxon>Bacteroidales</taxon>
        <taxon>Dysgonomonadaceae</taxon>
        <taxon>Dysgonomonas</taxon>
    </lineage>
</organism>
<dbReference type="Proteomes" id="UP001596023">
    <property type="component" value="Unassembled WGS sequence"/>
</dbReference>
<sequence length="94" mass="10860">MEIKCEARYAEAVAYAEKTGDKTLQDCLDRLRQWEINQKCVITLCYDHAPLSFYFEMNDQSGRRVMNGGLLYHGNPDESRAVTFDPAKGWQIHT</sequence>
<keyword evidence="2" id="KW-1185">Reference proteome</keyword>
<protein>
    <submittedName>
        <fullName evidence="1">DUF4120 family protein</fullName>
    </submittedName>
</protein>
<dbReference type="InterPro" id="IPR025185">
    <property type="entry name" value="DUF4120"/>
</dbReference>
<proteinExistence type="predicted"/>
<comment type="caution">
    <text evidence="1">The sequence shown here is derived from an EMBL/GenBank/DDBJ whole genome shotgun (WGS) entry which is preliminary data.</text>
</comment>
<gene>
    <name evidence="1" type="ORF">ACFO6W_13385</name>
</gene>
<dbReference type="EMBL" id="JBHSGN010000078">
    <property type="protein sequence ID" value="MFC4674691.1"/>
    <property type="molecule type" value="Genomic_DNA"/>
</dbReference>
<reference evidence="2" key="1">
    <citation type="journal article" date="2019" name="Int. J. Syst. Evol. Microbiol.">
        <title>The Global Catalogue of Microorganisms (GCM) 10K type strain sequencing project: providing services to taxonomists for standard genome sequencing and annotation.</title>
        <authorList>
            <consortium name="The Broad Institute Genomics Platform"/>
            <consortium name="The Broad Institute Genome Sequencing Center for Infectious Disease"/>
            <person name="Wu L."/>
            <person name="Ma J."/>
        </authorList>
    </citation>
    <scope>NUCLEOTIDE SEQUENCE [LARGE SCALE GENOMIC DNA]</scope>
    <source>
        <strain evidence="2">CCUG 66188</strain>
    </source>
</reference>